<evidence type="ECO:0000313" key="13">
    <source>
        <dbReference type="EMBL" id="CAI5767755.1"/>
    </source>
</evidence>
<feature type="compositionally biased region" description="Basic and acidic residues" evidence="11">
    <location>
        <begin position="65"/>
        <end position="75"/>
    </location>
</feature>
<dbReference type="EMBL" id="OX395127">
    <property type="protein sequence ID" value="CAI5767755.1"/>
    <property type="molecule type" value="Genomic_DNA"/>
</dbReference>
<feature type="domain" description="C2H2-type" evidence="12">
    <location>
        <begin position="120"/>
        <end position="140"/>
    </location>
</feature>
<dbReference type="FunFam" id="3.30.160.60:FF:000358">
    <property type="entry name" value="zinc finger protein 24"/>
    <property type="match status" value="1"/>
</dbReference>
<feature type="domain" description="C2H2-type" evidence="12">
    <location>
        <begin position="92"/>
        <end position="112"/>
    </location>
</feature>
<evidence type="ECO:0000256" key="7">
    <source>
        <dbReference type="ARBA" id="ARBA00023015"/>
    </source>
</evidence>
<dbReference type="FunFam" id="3.30.160.60:FF:001534">
    <property type="entry name" value="zinc finger protein 227 isoform X1"/>
    <property type="match status" value="1"/>
</dbReference>
<accession>A0AA35NZX4</accession>
<feature type="domain" description="C2H2-type" evidence="12">
    <location>
        <begin position="316"/>
        <end position="336"/>
    </location>
</feature>
<name>A0AA35NZX4_9SAUR</name>
<dbReference type="InterPro" id="IPR013087">
    <property type="entry name" value="Znf_C2H2_type"/>
</dbReference>
<evidence type="ECO:0000256" key="9">
    <source>
        <dbReference type="ARBA" id="ARBA00023163"/>
    </source>
</evidence>
<dbReference type="FunFam" id="3.30.160.60:FF:000557">
    <property type="entry name" value="zinc finger and SCAN domain-containing protein 29"/>
    <property type="match status" value="1"/>
</dbReference>
<feature type="domain" description="C2H2-type" evidence="12">
    <location>
        <begin position="232"/>
        <end position="252"/>
    </location>
</feature>
<keyword evidence="8" id="KW-0238">DNA-binding</keyword>
<evidence type="ECO:0000256" key="4">
    <source>
        <dbReference type="ARBA" id="ARBA00022737"/>
    </source>
</evidence>
<feature type="domain" description="C2H2-type" evidence="12">
    <location>
        <begin position="204"/>
        <end position="224"/>
    </location>
</feature>
<evidence type="ECO:0000259" key="12">
    <source>
        <dbReference type="PROSITE" id="PS00028"/>
    </source>
</evidence>
<dbReference type="Pfam" id="PF00096">
    <property type="entry name" value="zf-C2H2"/>
    <property type="match status" value="8"/>
</dbReference>
<comment type="similarity">
    <text evidence="2">Belongs to the krueppel C2H2-type zinc-finger protein family.</text>
</comment>
<keyword evidence="10" id="KW-0539">Nucleus</keyword>
<sequence>MLSESEAQTSLQERTEQEILQDALPEKPGADVSKGLDREEGCAIQCSPELPPACPPKKRKRKSSHREETALDLSKRAVKKKKVPQPAKSYNCPDCGKCFKRCSPLIRHRRTHTGEKPYVCRVCLKCFSDGSALVKHRRIHAGEKPYTCPECGKSFSQSSTLIAHQRIHTGEKPYKCPVCGKGFSVSSNLVAHQRIHTGEKPYECSFCEKSFLVSSHLIRHQRIHTAEKPYICRECGECFTQSSHLVVHKRIHTGEKPYLCAVCGKNYRGISDFILHQRIHTGEKPYTCLECGKSFRQSSCLTKHQRIHTGEKPYECHECGKSFNRNSHLTRHQKIHMGQRNARQALPRLIQPAHEAIFRRRPGCVEKALARPAQLPGPPLSVTQHGASRWVSSNLLWKPNILPFPQKNPVPRLPGAPLPAPKTPRRALKCALRKNSRPVWRHGERHAVRTRGPGAREGWFPWGRGGGRKDFRFRLGGGWRRLQLELEPSLFLTASVLSPLLLDVALEEVS</sequence>
<evidence type="ECO:0000256" key="10">
    <source>
        <dbReference type="ARBA" id="ARBA00023242"/>
    </source>
</evidence>
<dbReference type="InterPro" id="IPR050527">
    <property type="entry name" value="Snail/Krueppel_Znf"/>
</dbReference>
<reference evidence="13" key="1">
    <citation type="submission" date="2022-12" db="EMBL/GenBank/DDBJ databases">
        <authorList>
            <person name="Alioto T."/>
            <person name="Alioto T."/>
            <person name="Gomez Garrido J."/>
        </authorList>
    </citation>
    <scope>NUCLEOTIDE SEQUENCE</scope>
</reference>
<keyword evidence="5" id="KW-0863">Zinc-finger</keyword>
<dbReference type="SMART" id="SM00355">
    <property type="entry name" value="ZnF_C2H2"/>
    <property type="match status" value="9"/>
</dbReference>
<keyword evidence="7" id="KW-0805">Transcription regulation</keyword>
<dbReference type="FunFam" id="3.30.160.60:FF:000295">
    <property type="entry name" value="zinc finger protein 19"/>
    <property type="match status" value="1"/>
</dbReference>
<dbReference type="Proteomes" id="UP001178461">
    <property type="component" value="Chromosome 2"/>
</dbReference>
<dbReference type="GO" id="GO:0005634">
    <property type="term" value="C:nucleus"/>
    <property type="evidence" value="ECO:0007669"/>
    <property type="project" value="UniProtKB-SubCell"/>
</dbReference>
<dbReference type="GO" id="GO:0000978">
    <property type="term" value="F:RNA polymerase II cis-regulatory region sequence-specific DNA binding"/>
    <property type="evidence" value="ECO:0007669"/>
    <property type="project" value="TreeGrafter"/>
</dbReference>
<dbReference type="InterPro" id="IPR036236">
    <property type="entry name" value="Znf_C2H2_sf"/>
</dbReference>
<dbReference type="PANTHER" id="PTHR24388:SF96">
    <property type="entry name" value="GENE, 32687-RELATED"/>
    <property type="match status" value="1"/>
</dbReference>
<feature type="region of interest" description="Disordered" evidence="11">
    <location>
        <begin position="47"/>
        <end position="86"/>
    </location>
</feature>
<keyword evidence="14" id="KW-1185">Reference proteome</keyword>
<evidence type="ECO:0000256" key="2">
    <source>
        <dbReference type="ARBA" id="ARBA00006991"/>
    </source>
</evidence>
<gene>
    <name evidence="13" type="ORF">PODLI_1B032188</name>
</gene>
<feature type="compositionally biased region" description="Basic and acidic residues" evidence="11">
    <location>
        <begin position="24"/>
        <end position="34"/>
    </location>
</feature>
<feature type="domain" description="C2H2-type" evidence="12">
    <location>
        <begin position="148"/>
        <end position="168"/>
    </location>
</feature>
<evidence type="ECO:0000256" key="3">
    <source>
        <dbReference type="ARBA" id="ARBA00022723"/>
    </source>
</evidence>
<evidence type="ECO:0000256" key="5">
    <source>
        <dbReference type="ARBA" id="ARBA00022771"/>
    </source>
</evidence>
<dbReference type="GO" id="GO:0008270">
    <property type="term" value="F:zinc ion binding"/>
    <property type="evidence" value="ECO:0007669"/>
    <property type="project" value="UniProtKB-KW"/>
</dbReference>
<feature type="domain" description="C2H2-type" evidence="12">
    <location>
        <begin position="260"/>
        <end position="280"/>
    </location>
</feature>
<evidence type="ECO:0000256" key="6">
    <source>
        <dbReference type="ARBA" id="ARBA00022833"/>
    </source>
</evidence>
<dbReference type="AlphaFoldDB" id="A0AA35NZX4"/>
<evidence type="ECO:0000313" key="14">
    <source>
        <dbReference type="Proteomes" id="UP001178461"/>
    </source>
</evidence>
<feature type="compositionally biased region" description="Polar residues" evidence="11">
    <location>
        <begin position="1"/>
        <end position="12"/>
    </location>
</feature>
<dbReference type="FunFam" id="3.30.160.60:FF:000342">
    <property type="entry name" value="zinc finger protein 394"/>
    <property type="match status" value="1"/>
</dbReference>
<dbReference type="FunFam" id="3.30.160.60:FF:000478">
    <property type="entry name" value="Zinc finger protein 133"/>
    <property type="match status" value="1"/>
</dbReference>
<evidence type="ECO:0000256" key="11">
    <source>
        <dbReference type="SAM" id="MobiDB-lite"/>
    </source>
</evidence>
<keyword evidence="3" id="KW-0479">Metal-binding</keyword>
<organism evidence="13 14">
    <name type="scientific">Podarcis lilfordi</name>
    <name type="common">Lilford's wall lizard</name>
    <dbReference type="NCBI Taxonomy" id="74358"/>
    <lineage>
        <taxon>Eukaryota</taxon>
        <taxon>Metazoa</taxon>
        <taxon>Chordata</taxon>
        <taxon>Craniata</taxon>
        <taxon>Vertebrata</taxon>
        <taxon>Euteleostomi</taxon>
        <taxon>Lepidosauria</taxon>
        <taxon>Squamata</taxon>
        <taxon>Bifurcata</taxon>
        <taxon>Unidentata</taxon>
        <taxon>Episquamata</taxon>
        <taxon>Laterata</taxon>
        <taxon>Lacertibaenia</taxon>
        <taxon>Lacertidae</taxon>
        <taxon>Podarcis</taxon>
    </lineage>
</organism>
<dbReference type="Gene3D" id="3.30.160.60">
    <property type="entry name" value="Classic Zinc Finger"/>
    <property type="match status" value="9"/>
</dbReference>
<feature type="domain" description="C2H2-type" evidence="12">
    <location>
        <begin position="288"/>
        <end position="308"/>
    </location>
</feature>
<feature type="domain" description="C2H2-type" evidence="12">
    <location>
        <begin position="176"/>
        <end position="196"/>
    </location>
</feature>
<keyword evidence="4" id="KW-0677">Repeat</keyword>
<dbReference type="PROSITE" id="PS00028">
    <property type="entry name" value="ZINC_FINGER_C2H2_1"/>
    <property type="match status" value="9"/>
</dbReference>
<dbReference type="PANTHER" id="PTHR24388">
    <property type="entry name" value="ZINC FINGER PROTEIN"/>
    <property type="match status" value="1"/>
</dbReference>
<dbReference type="FunFam" id="3.30.160.60:FF:000710">
    <property type="entry name" value="Zinc finger protein 768"/>
    <property type="match status" value="1"/>
</dbReference>
<dbReference type="FunFam" id="3.30.160.60:FF:002343">
    <property type="entry name" value="Zinc finger protein 33A"/>
    <property type="match status" value="2"/>
</dbReference>
<comment type="subcellular location">
    <subcellularLocation>
        <location evidence="1">Nucleus</location>
    </subcellularLocation>
</comment>
<protein>
    <submittedName>
        <fullName evidence="13">Finger 501-like</fullName>
    </submittedName>
</protein>
<evidence type="ECO:0000256" key="8">
    <source>
        <dbReference type="ARBA" id="ARBA00023125"/>
    </source>
</evidence>
<dbReference type="GO" id="GO:0000981">
    <property type="term" value="F:DNA-binding transcription factor activity, RNA polymerase II-specific"/>
    <property type="evidence" value="ECO:0007669"/>
    <property type="project" value="TreeGrafter"/>
</dbReference>
<feature type="region of interest" description="Disordered" evidence="11">
    <location>
        <begin position="1"/>
        <end position="34"/>
    </location>
</feature>
<proteinExistence type="inferred from homology"/>
<evidence type="ECO:0000256" key="1">
    <source>
        <dbReference type="ARBA" id="ARBA00004123"/>
    </source>
</evidence>
<keyword evidence="9" id="KW-0804">Transcription</keyword>
<keyword evidence="6" id="KW-0862">Zinc</keyword>
<dbReference type="SUPFAM" id="SSF57667">
    <property type="entry name" value="beta-beta-alpha zinc fingers"/>
    <property type="match status" value="5"/>
</dbReference>